<dbReference type="KEGG" id="daur:Daura_22115"/>
<dbReference type="InterPro" id="IPR002645">
    <property type="entry name" value="STAS_dom"/>
</dbReference>
<sequence length="105" mass="11056">MSFSIDVRARLTGAAAIVVRGDLDAASVGRLIAAVDEVLRGRPGRLCIDLGLVTFADSVAVGALVHVQRRCTQVGCRLFVERLSPVLDRTLTVAGVLHLFTVTGG</sequence>
<dbReference type="AlphaFoldDB" id="A0A9Q9IP62"/>
<evidence type="ECO:0000259" key="1">
    <source>
        <dbReference type="PROSITE" id="PS50801"/>
    </source>
</evidence>
<evidence type="ECO:0000313" key="2">
    <source>
        <dbReference type="EMBL" id="UWZ58623.1"/>
    </source>
</evidence>
<proteinExistence type="predicted"/>
<feature type="domain" description="STAS" evidence="1">
    <location>
        <begin position="13"/>
        <end position="105"/>
    </location>
</feature>
<accession>A0A9Q9IP62</accession>
<dbReference type="PROSITE" id="PS50801">
    <property type="entry name" value="STAS"/>
    <property type="match status" value="1"/>
</dbReference>
<name>A0A9Q9IP62_9ACTN</name>
<dbReference type="RefSeq" id="WP_033366745.1">
    <property type="nucleotide sequence ID" value="NZ_CP073767.1"/>
</dbReference>
<protein>
    <submittedName>
        <fullName evidence="2">STAS domain-containing protein</fullName>
    </submittedName>
</protein>
<dbReference type="InterPro" id="IPR058548">
    <property type="entry name" value="MlaB-like_STAS"/>
</dbReference>
<dbReference type="Proteomes" id="UP001058003">
    <property type="component" value="Chromosome"/>
</dbReference>
<reference evidence="2" key="1">
    <citation type="submission" date="2021-04" db="EMBL/GenBank/DDBJ databases">
        <title>Dactylosporangium aurantiacum NRRL B-8018 full assembly.</title>
        <authorList>
            <person name="Hartkoorn R.C."/>
            <person name="Beaudoing E."/>
            <person name="Hot D."/>
        </authorList>
    </citation>
    <scope>NUCLEOTIDE SEQUENCE</scope>
    <source>
        <strain evidence="2">NRRL B-8018</strain>
    </source>
</reference>
<keyword evidence="3" id="KW-1185">Reference proteome</keyword>
<dbReference type="CDD" id="cd07043">
    <property type="entry name" value="STAS_anti-anti-sigma_factors"/>
    <property type="match status" value="1"/>
</dbReference>
<organism evidence="2 3">
    <name type="scientific">Dactylosporangium aurantiacum</name>
    <dbReference type="NCBI Taxonomy" id="35754"/>
    <lineage>
        <taxon>Bacteria</taxon>
        <taxon>Bacillati</taxon>
        <taxon>Actinomycetota</taxon>
        <taxon>Actinomycetes</taxon>
        <taxon>Micromonosporales</taxon>
        <taxon>Micromonosporaceae</taxon>
        <taxon>Dactylosporangium</taxon>
    </lineage>
</organism>
<dbReference type="InterPro" id="IPR036513">
    <property type="entry name" value="STAS_dom_sf"/>
</dbReference>
<dbReference type="Gene3D" id="3.30.750.24">
    <property type="entry name" value="STAS domain"/>
    <property type="match status" value="1"/>
</dbReference>
<dbReference type="SUPFAM" id="SSF52091">
    <property type="entry name" value="SpoIIaa-like"/>
    <property type="match status" value="1"/>
</dbReference>
<dbReference type="Pfam" id="PF13466">
    <property type="entry name" value="STAS_2"/>
    <property type="match status" value="1"/>
</dbReference>
<gene>
    <name evidence="2" type="ORF">Daura_22115</name>
</gene>
<dbReference type="EMBL" id="CP073767">
    <property type="protein sequence ID" value="UWZ58623.1"/>
    <property type="molecule type" value="Genomic_DNA"/>
</dbReference>
<evidence type="ECO:0000313" key="3">
    <source>
        <dbReference type="Proteomes" id="UP001058003"/>
    </source>
</evidence>